<protein>
    <submittedName>
        <fullName evidence="2">BQ5605_C029g10594 protein</fullName>
    </submittedName>
    <submittedName>
        <fullName evidence="3">BQ5605_C066g12821 protein</fullName>
    </submittedName>
</protein>
<reference evidence="2 4" key="1">
    <citation type="submission" date="2016-11" db="EMBL/GenBank/DDBJ databases">
        <authorList>
            <person name="Jaros S."/>
            <person name="Januszkiewicz K."/>
            <person name="Wedrychowicz H."/>
        </authorList>
    </citation>
    <scope>NUCLEOTIDE SEQUENCE [LARGE SCALE GENOMIC DNA]</scope>
</reference>
<evidence type="ECO:0000313" key="2">
    <source>
        <dbReference type="EMBL" id="SGZ14442.1"/>
    </source>
</evidence>
<evidence type="ECO:0000256" key="1">
    <source>
        <dbReference type="SAM" id="MobiDB-lite"/>
    </source>
</evidence>
<gene>
    <name evidence="2" type="primary">BQ5605_C029g10594</name>
    <name evidence="3" type="synonym">BQ5605_C066g12821</name>
    <name evidence="2" type="ORF">BQ5605_C029G10594</name>
    <name evidence="3" type="ORF">BQ5605_C066G12821</name>
</gene>
<feature type="region of interest" description="Disordered" evidence="1">
    <location>
        <begin position="459"/>
        <end position="485"/>
    </location>
</feature>
<name>A0A2X0PD43_9BASI</name>
<accession>A0A2X0PD43</accession>
<feature type="region of interest" description="Disordered" evidence="1">
    <location>
        <begin position="317"/>
        <end position="340"/>
    </location>
</feature>
<keyword evidence="4" id="KW-1185">Reference proteome</keyword>
<feature type="compositionally biased region" description="Low complexity" evidence="1">
    <location>
        <begin position="79"/>
        <end position="88"/>
    </location>
</feature>
<feature type="region of interest" description="Disordered" evidence="1">
    <location>
        <begin position="1"/>
        <end position="44"/>
    </location>
</feature>
<dbReference type="Proteomes" id="UP000249464">
    <property type="component" value="Unassembled WGS sequence"/>
</dbReference>
<sequence>MSYLLDSLPISSSAGSSGEPARAPAPRAGRRRRPSNKTPRLSTSISASALSLEAFVTTATFEDVETLPKTTIKPLILRSTTSSSTTTTLASIGSSPRYDQPESRAASKPQASSDGSTETATTNLPVTIKVRSSNGNKGKTTGRPYFVPADPIATSSNPIPSKPPRKRSTSTASHASAKATLQAIDTERPPVPSLHRSSCNILMHDLVASISDLRSIAATSDNPTMSTDENSCPTPMATNHESFDPVSSAVVKVVSSPSRLRSRTQPMRRPLSVQALSSTPLRSSPKPIGLVAHDDKLTYSINSLRDPAKSMTTMLTEKKKRYDNVSRSTSRDKKPSRKREMPIAHGFAGEPMEYRSMQELLEALGFKDTRVVTPVSKPKQANQIPDSSLGMPIPGPFPFLTSHSQGNNTSPTLVEGLSAPSSQYFGSPSSLHPPLSKGHKLSMLSLRGLFSLWKAEDEAIPSTSSQTHPEDRIRRQGPHSNAADSIEEADPVQHCEYSTLFIERKAQFLVKTQAWVDEVAREAAALSISPAMLRASLQPKSFASIVAQEEKEEEGRGNEVLHALGSDLEIRKGALMSSSHEGLVMSPSASNHYQSFGVAALGMEGAKARNHCLDIEAQLRDATTSEDEDLAFVGDRLPRLQHDDVRVVSERDDESTHPTPHRPQQIAQVCPVPLGSNPTEPPTSLWASLRTKASNAMLSLYTPAEPPLFEGGKAAEEARRSGAPKAIRKAVSTSALQPVLSTGMRLEGFDEGFDWDRARRSIQAVQRGP</sequence>
<feature type="compositionally biased region" description="Low complexity" evidence="1">
    <location>
        <begin position="11"/>
        <end position="27"/>
    </location>
</feature>
<proteinExistence type="predicted"/>
<feature type="region of interest" description="Disordered" evidence="1">
    <location>
        <begin position="67"/>
        <end position="177"/>
    </location>
</feature>
<dbReference type="EMBL" id="FQNC01000134">
    <property type="protein sequence ID" value="SGZ35282.1"/>
    <property type="molecule type" value="Genomic_DNA"/>
</dbReference>
<feature type="compositionally biased region" description="Polar residues" evidence="1">
    <location>
        <begin position="109"/>
        <end position="139"/>
    </location>
</feature>
<dbReference type="AlphaFoldDB" id="A0A2X0PD43"/>
<organism evidence="2 4">
    <name type="scientific">Microbotryum silenes-dioicae</name>
    <dbReference type="NCBI Taxonomy" id="796604"/>
    <lineage>
        <taxon>Eukaryota</taxon>
        <taxon>Fungi</taxon>
        <taxon>Dikarya</taxon>
        <taxon>Basidiomycota</taxon>
        <taxon>Pucciniomycotina</taxon>
        <taxon>Microbotryomycetes</taxon>
        <taxon>Microbotryales</taxon>
        <taxon>Microbotryaceae</taxon>
        <taxon>Microbotryum</taxon>
    </lineage>
</organism>
<evidence type="ECO:0000313" key="3">
    <source>
        <dbReference type="EMBL" id="SGZ35282.1"/>
    </source>
</evidence>
<dbReference type="EMBL" id="FQNC01000081">
    <property type="protein sequence ID" value="SGZ14442.1"/>
    <property type="molecule type" value="Genomic_DNA"/>
</dbReference>
<evidence type="ECO:0000313" key="4">
    <source>
        <dbReference type="Proteomes" id="UP000249464"/>
    </source>
</evidence>